<organism evidence="1 2">
    <name type="scientific">Flectobacillus longus</name>
    <dbReference type="NCBI Taxonomy" id="2984207"/>
    <lineage>
        <taxon>Bacteria</taxon>
        <taxon>Pseudomonadati</taxon>
        <taxon>Bacteroidota</taxon>
        <taxon>Cytophagia</taxon>
        <taxon>Cytophagales</taxon>
        <taxon>Flectobacillaceae</taxon>
        <taxon>Flectobacillus</taxon>
    </lineage>
</organism>
<evidence type="ECO:0000313" key="2">
    <source>
        <dbReference type="Proteomes" id="UP001236569"/>
    </source>
</evidence>
<dbReference type="EMBL" id="JASHID010000003">
    <property type="protein sequence ID" value="MDI9863566.1"/>
    <property type="molecule type" value="Genomic_DNA"/>
</dbReference>
<gene>
    <name evidence="1" type="ORF">QM480_04485</name>
</gene>
<name>A0ABT6YIZ9_9BACT</name>
<dbReference type="Proteomes" id="UP001236569">
    <property type="component" value="Unassembled WGS sequence"/>
</dbReference>
<comment type="caution">
    <text evidence="1">The sequence shown here is derived from an EMBL/GenBank/DDBJ whole genome shotgun (WGS) entry which is preliminary data.</text>
</comment>
<sequence>MKRNQFLKNTLVLVSGGFLLSCKNELITEFLSLDSTETPNIDEANIGFKIGI</sequence>
<proteinExistence type="predicted"/>
<accession>A0ABT6YIZ9</accession>
<dbReference type="PROSITE" id="PS51257">
    <property type="entry name" value="PROKAR_LIPOPROTEIN"/>
    <property type="match status" value="1"/>
</dbReference>
<dbReference type="RefSeq" id="WP_283368844.1">
    <property type="nucleotide sequence ID" value="NZ_JASHID010000003.1"/>
</dbReference>
<evidence type="ECO:0000313" key="1">
    <source>
        <dbReference type="EMBL" id="MDI9863566.1"/>
    </source>
</evidence>
<protein>
    <submittedName>
        <fullName evidence="1">Uncharacterized protein</fullName>
    </submittedName>
</protein>
<keyword evidence="2" id="KW-1185">Reference proteome</keyword>
<reference evidence="1 2" key="1">
    <citation type="submission" date="2023-05" db="EMBL/GenBank/DDBJ databases">
        <title>Novel species of genus Flectobacillus isolated from stream in China.</title>
        <authorList>
            <person name="Lu H."/>
        </authorList>
    </citation>
    <scope>NUCLEOTIDE SEQUENCE [LARGE SCALE GENOMIC DNA]</scope>
    <source>
        <strain evidence="1 2">DC10W</strain>
    </source>
</reference>